<dbReference type="InterPro" id="IPR001547">
    <property type="entry name" value="Glyco_hydro_5"/>
</dbReference>
<dbReference type="FunCoup" id="C1FHU7">
    <property type="interactions" value="3"/>
</dbReference>
<dbReference type="OrthoDB" id="442731at2759"/>
<keyword evidence="7" id="KW-1185">Reference proteome</keyword>
<dbReference type="PROSITE" id="PS00659">
    <property type="entry name" value="GLYCOSYL_HYDROL_F5"/>
    <property type="match status" value="1"/>
</dbReference>
<evidence type="ECO:0000259" key="5">
    <source>
        <dbReference type="PROSITE" id="PS50228"/>
    </source>
</evidence>
<evidence type="ECO:0000256" key="3">
    <source>
        <dbReference type="ARBA" id="ARBA00023295"/>
    </source>
</evidence>
<dbReference type="STRING" id="296587.C1FHU7"/>
<dbReference type="Proteomes" id="UP000002009">
    <property type="component" value="Chromosome 10"/>
</dbReference>
<dbReference type="PANTHER" id="PTHR31263:SF0">
    <property type="entry name" value="CELLULASE FAMILY PROTEIN (AFU_ORTHOLOGUE AFUA_5G14560)"/>
    <property type="match status" value="1"/>
</dbReference>
<dbReference type="SUPFAM" id="SSF51445">
    <property type="entry name" value="(Trans)glycosidases"/>
    <property type="match status" value="1"/>
</dbReference>
<dbReference type="PROSITE" id="PS50228">
    <property type="entry name" value="SUEL_LECTIN"/>
    <property type="match status" value="1"/>
</dbReference>
<proteinExistence type="inferred from homology"/>
<feature type="domain" description="SUEL-type lectin" evidence="5">
    <location>
        <begin position="12"/>
        <end position="95"/>
    </location>
</feature>
<evidence type="ECO:0000256" key="4">
    <source>
        <dbReference type="RuleBase" id="RU361153"/>
    </source>
</evidence>
<evidence type="ECO:0000313" key="6">
    <source>
        <dbReference type="EMBL" id="ACO69881.1"/>
    </source>
</evidence>
<gene>
    <name evidence="6" type="ORF">MICPUN_102881</name>
</gene>
<dbReference type="eggNOG" id="ENOG502QUKB">
    <property type="taxonomic scope" value="Eukaryota"/>
</dbReference>
<name>C1FHU7_MICCC</name>
<reference evidence="6 7" key="1">
    <citation type="journal article" date="2009" name="Science">
        <title>Green evolution and dynamic adaptations revealed by genomes of the marine picoeukaryotes Micromonas.</title>
        <authorList>
            <person name="Worden A.Z."/>
            <person name="Lee J.H."/>
            <person name="Mock T."/>
            <person name="Rouze P."/>
            <person name="Simmons M.P."/>
            <person name="Aerts A.L."/>
            <person name="Allen A.E."/>
            <person name="Cuvelier M.L."/>
            <person name="Derelle E."/>
            <person name="Everett M.V."/>
            <person name="Foulon E."/>
            <person name="Grimwood J."/>
            <person name="Gundlach H."/>
            <person name="Henrissat B."/>
            <person name="Napoli C."/>
            <person name="McDonald S.M."/>
            <person name="Parker M.S."/>
            <person name="Rombauts S."/>
            <person name="Salamov A."/>
            <person name="Von Dassow P."/>
            <person name="Badger J.H."/>
            <person name="Coutinho P.M."/>
            <person name="Demir E."/>
            <person name="Dubchak I."/>
            <person name="Gentemann C."/>
            <person name="Eikrem W."/>
            <person name="Gready J.E."/>
            <person name="John U."/>
            <person name="Lanier W."/>
            <person name="Lindquist E.A."/>
            <person name="Lucas S."/>
            <person name="Mayer K.F."/>
            <person name="Moreau H."/>
            <person name="Not F."/>
            <person name="Otillar R."/>
            <person name="Panaud O."/>
            <person name="Pangilinan J."/>
            <person name="Paulsen I."/>
            <person name="Piegu B."/>
            <person name="Poliakov A."/>
            <person name="Robbens S."/>
            <person name="Schmutz J."/>
            <person name="Toulza E."/>
            <person name="Wyss T."/>
            <person name="Zelensky A."/>
            <person name="Zhou K."/>
            <person name="Armbrust E.V."/>
            <person name="Bhattacharya D."/>
            <person name="Goodenough U.W."/>
            <person name="Van de Peer Y."/>
            <person name="Grigoriev I.V."/>
        </authorList>
    </citation>
    <scope>NUCLEOTIDE SEQUENCE [LARGE SCALE GENOMIC DNA]</scope>
    <source>
        <strain evidence="7">RCC299 / NOUM17</strain>
    </source>
</reference>
<dbReference type="InParanoid" id="C1FHU7"/>
<dbReference type="PANTHER" id="PTHR31263">
    <property type="entry name" value="CELLULASE FAMILY PROTEIN (AFU_ORTHOLOGUE AFUA_5G14560)"/>
    <property type="match status" value="1"/>
</dbReference>
<accession>C1FHU7</accession>
<keyword evidence="2 4" id="KW-0378">Hydrolase</keyword>
<dbReference type="EMBL" id="CP001576">
    <property type="protein sequence ID" value="ACO69881.1"/>
    <property type="molecule type" value="Genomic_DNA"/>
</dbReference>
<dbReference type="InterPro" id="IPR000922">
    <property type="entry name" value="Lectin_gal-bd_dom"/>
</dbReference>
<dbReference type="GO" id="GO:0030246">
    <property type="term" value="F:carbohydrate binding"/>
    <property type="evidence" value="ECO:0007669"/>
    <property type="project" value="InterPro"/>
</dbReference>
<dbReference type="AlphaFoldDB" id="C1FHU7"/>
<dbReference type="KEGG" id="mis:MICPUN_102881"/>
<dbReference type="GO" id="GO:0004553">
    <property type="term" value="F:hydrolase activity, hydrolyzing O-glycosyl compounds"/>
    <property type="evidence" value="ECO:0007669"/>
    <property type="project" value="InterPro"/>
</dbReference>
<comment type="similarity">
    <text evidence="1 4">Belongs to the glycosyl hydrolase 5 (cellulase A) family.</text>
</comment>
<dbReference type="GO" id="GO:0000272">
    <property type="term" value="P:polysaccharide catabolic process"/>
    <property type="evidence" value="ECO:0007669"/>
    <property type="project" value="InterPro"/>
</dbReference>
<dbReference type="Pfam" id="PF00150">
    <property type="entry name" value="Cellulase"/>
    <property type="match status" value="1"/>
</dbReference>
<dbReference type="InterPro" id="IPR018087">
    <property type="entry name" value="Glyco_hydro_5_CS"/>
</dbReference>
<sequence length="593" mass="63101">MEETSPTTQMLLGCDEDEVIHDVDFGRFGVDGATEGMCGALVPVNAAAGVDVKDALSDVCVGARTCEVSLSPEGLGVTDPAPGHAKTLTTQWRCRRLTPKPTPAVSPRGDASRLKRTKKMPRAPLRTRGADIVDVSGERVKFEAVNWAGGENWRRVPGGLDLAPARSIARSIAAMGFNAVRLPFSVDTVLRDPPVADAAVAANPFLFGATALEVMDAVIVELGKAGVAVILDNHMTVADWCCQRADCDGLWYHSTAMGDVNSTGTERAWLAALTKISARYVGAANVVAVELKNEPREVCPGAPWHVGSRVCDPSVFIDAGAIAQSSSTASDHFGSRLAAAEAMVDGYDSKTCAFPQWNTGPPELMYKPAMERGAAAVANANADVLVVVDALYYGRDLTRAGDANGTVEVPETRESRGNSIGFNQGKYRRRSLLRGGPSNSGARGGGRLVYAVHDYSWYVTPDESTGYDAWVASRTAAWGYLVSNDTVPVIVNEFGVNHASLDAGEEAGGESEWWRWFARYVSPGGLRSDGLDLAYWQLGGTQVGGTSRRLGAEESYGLLNRCWTGPASSAHLRAVRALSEGSPERTRSDTASE</sequence>
<evidence type="ECO:0000256" key="2">
    <source>
        <dbReference type="ARBA" id="ARBA00022801"/>
    </source>
</evidence>
<keyword evidence="3 4" id="KW-0326">Glycosidase</keyword>
<dbReference type="InterPro" id="IPR017853">
    <property type="entry name" value="GH"/>
</dbReference>
<evidence type="ECO:0000256" key="1">
    <source>
        <dbReference type="ARBA" id="ARBA00005641"/>
    </source>
</evidence>
<organism evidence="6 7">
    <name type="scientific">Micromonas commoda (strain RCC299 / NOUM17 / CCMP2709)</name>
    <name type="common">Picoplanktonic green alga</name>
    <dbReference type="NCBI Taxonomy" id="296587"/>
    <lineage>
        <taxon>Eukaryota</taxon>
        <taxon>Viridiplantae</taxon>
        <taxon>Chlorophyta</taxon>
        <taxon>Mamiellophyceae</taxon>
        <taxon>Mamiellales</taxon>
        <taxon>Mamiellaceae</taxon>
        <taxon>Micromonas</taxon>
    </lineage>
</organism>
<dbReference type="Gene3D" id="2.60.120.740">
    <property type="match status" value="1"/>
</dbReference>
<evidence type="ECO:0000313" key="7">
    <source>
        <dbReference type="Proteomes" id="UP000002009"/>
    </source>
</evidence>
<dbReference type="InterPro" id="IPR043159">
    <property type="entry name" value="Lectin_gal-bd_sf"/>
</dbReference>
<dbReference type="GeneID" id="8247182"/>
<protein>
    <submittedName>
        <fullName evidence="6">Glycoside hydrolase family 5 protein</fullName>
    </submittedName>
</protein>
<dbReference type="CAZy" id="GH5">
    <property type="family name" value="Glycoside Hydrolase Family 5"/>
</dbReference>
<dbReference type="Gene3D" id="3.20.20.80">
    <property type="entry name" value="Glycosidases"/>
    <property type="match status" value="1"/>
</dbReference>
<dbReference type="RefSeq" id="XP_002508623.1">
    <property type="nucleotide sequence ID" value="XM_002508577.1"/>
</dbReference>